<proteinExistence type="predicted"/>
<dbReference type="OrthoDB" id="3262409at2759"/>
<keyword evidence="1" id="KW-1133">Transmembrane helix</keyword>
<dbReference type="InterPro" id="IPR045339">
    <property type="entry name" value="DUF6534"/>
</dbReference>
<reference evidence="3 4" key="1">
    <citation type="journal article" date="2016" name="Mol. Biol. Evol.">
        <title>Comparative Genomics of Early-Diverging Mushroom-Forming Fungi Provides Insights into the Origins of Lignocellulose Decay Capabilities.</title>
        <authorList>
            <person name="Nagy L.G."/>
            <person name="Riley R."/>
            <person name="Tritt A."/>
            <person name="Adam C."/>
            <person name="Daum C."/>
            <person name="Floudas D."/>
            <person name="Sun H."/>
            <person name="Yadav J.S."/>
            <person name="Pangilinan J."/>
            <person name="Larsson K.H."/>
            <person name="Matsuura K."/>
            <person name="Barry K."/>
            <person name="Labutti K."/>
            <person name="Kuo R."/>
            <person name="Ohm R.A."/>
            <person name="Bhattacharya S.S."/>
            <person name="Shirouzu T."/>
            <person name="Yoshinaga Y."/>
            <person name="Martin F.M."/>
            <person name="Grigoriev I.V."/>
            <person name="Hibbett D.S."/>
        </authorList>
    </citation>
    <scope>NUCLEOTIDE SEQUENCE [LARGE SCALE GENOMIC DNA]</scope>
    <source>
        <strain evidence="3 4">CBS 109695</strain>
    </source>
</reference>
<sequence>MNFVISEGWGFVFIGCYLSLILLGIILSQALTYSQNCEKDPSWQKIFVAVLVTLDAFASAIAMAWMYQLFIDGWGDAGAFVTANWLLAADPMLNGVIACMVQLFFAWRLHIVGSQWWLTLFIAICSFAALCGGVGTGIAILWIKEYALLGNAKPIGCTWVFGAIVADIAITVALSYHLRRRKGSFKTTDDLVDRIVQLTLQNGLLTSLVAVVDITLYLSTSKLYHIAFTFLMPKLYANSVLSSLNARKSLQLLAFPSSGEHGGRSLVESRAFRSQHPSQPERRGPEIFVEIHEMTDSDSINTGKC</sequence>
<feature type="transmembrane region" description="Helical" evidence="1">
    <location>
        <begin position="46"/>
        <end position="65"/>
    </location>
</feature>
<evidence type="ECO:0000259" key="2">
    <source>
        <dbReference type="Pfam" id="PF20152"/>
    </source>
</evidence>
<keyword evidence="1" id="KW-0472">Membrane</keyword>
<feature type="transmembrane region" description="Helical" evidence="1">
    <location>
        <begin position="85"/>
        <end position="105"/>
    </location>
</feature>
<organism evidence="3 4">
    <name type="scientific">Athelia psychrophila</name>
    <dbReference type="NCBI Taxonomy" id="1759441"/>
    <lineage>
        <taxon>Eukaryota</taxon>
        <taxon>Fungi</taxon>
        <taxon>Dikarya</taxon>
        <taxon>Basidiomycota</taxon>
        <taxon>Agaricomycotina</taxon>
        <taxon>Agaricomycetes</taxon>
        <taxon>Agaricomycetidae</taxon>
        <taxon>Atheliales</taxon>
        <taxon>Atheliaceae</taxon>
        <taxon>Athelia</taxon>
    </lineage>
</organism>
<feature type="transmembrane region" description="Helical" evidence="1">
    <location>
        <begin position="198"/>
        <end position="217"/>
    </location>
</feature>
<keyword evidence="1" id="KW-0812">Transmembrane</keyword>
<accession>A0A166W500</accession>
<dbReference type="STRING" id="436010.A0A166W500"/>
<feature type="transmembrane region" description="Helical" evidence="1">
    <location>
        <begin position="158"/>
        <end position="178"/>
    </location>
</feature>
<keyword evidence="4" id="KW-1185">Reference proteome</keyword>
<dbReference type="AlphaFoldDB" id="A0A166W500"/>
<dbReference type="Proteomes" id="UP000076532">
    <property type="component" value="Unassembled WGS sequence"/>
</dbReference>
<evidence type="ECO:0000256" key="1">
    <source>
        <dbReference type="SAM" id="Phobius"/>
    </source>
</evidence>
<feature type="transmembrane region" description="Helical" evidence="1">
    <location>
        <begin position="12"/>
        <end position="34"/>
    </location>
</feature>
<dbReference type="PANTHER" id="PTHR40465:SF1">
    <property type="entry name" value="DUF6534 DOMAIN-CONTAINING PROTEIN"/>
    <property type="match status" value="1"/>
</dbReference>
<dbReference type="EMBL" id="KV417482">
    <property type="protein sequence ID" value="KZP33380.1"/>
    <property type="molecule type" value="Genomic_DNA"/>
</dbReference>
<dbReference type="PANTHER" id="PTHR40465">
    <property type="entry name" value="CHROMOSOME 1, WHOLE GENOME SHOTGUN SEQUENCE"/>
    <property type="match status" value="1"/>
</dbReference>
<protein>
    <recommendedName>
        <fullName evidence="2">DUF6534 domain-containing protein</fullName>
    </recommendedName>
</protein>
<name>A0A166W500_9AGAM</name>
<gene>
    <name evidence="3" type="ORF">FIBSPDRAFT_943206</name>
</gene>
<feature type="transmembrane region" description="Helical" evidence="1">
    <location>
        <begin position="117"/>
        <end position="143"/>
    </location>
</feature>
<feature type="domain" description="DUF6534" evidence="2">
    <location>
        <begin position="163"/>
        <end position="249"/>
    </location>
</feature>
<evidence type="ECO:0000313" key="4">
    <source>
        <dbReference type="Proteomes" id="UP000076532"/>
    </source>
</evidence>
<dbReference type="Pfam" id="PF20152">
    <property type="entry name" value="DUF6534"/>
    <property type="match status" value="1"/>
</dbReference>
<evidence type="ECO:0000313" key="3">
    <source>
        <dbReference type="EMBL" id="KZP33380.1"/>
    </source>
</evidence>